<keyword evidence="6" id="KW-1185">Reference proteome</keyword>
<evidence type="ECO:0000259" key="4">
    <source>
        <dbReference type="PROSITE" id="PS50995"/>
    </source>
</evidence>
<keyword evidence="1" id="KW-0805">Transcription regulation</keyword>
<dbReference type="InterPro" id="IPR036388">
    <property type="entry name" value="WH-like_DNA-bd_sf"/>
</dbReference>
<evidence type="ECO:0000313" key="5">
    <source>
        <dbReference type="EMBL" id="MCG6505108.1"/>
    </source>
</evidence>
<comment type="caution">
    <text evidence="5">The sequence shown here is derived from an EMBL/GenBank/DDBJ whole genome shotgun (WGS) entry which is preliminary data.</text>
</comment>
<sequence length="171" mass="18959">MNAQEQDAVDAIAAQWHKELPALAAENMILIGRLKRCAAQIDRELERVFAAHGLGGGLFDVLATLRRSGAPYTLTPTELYSSLMVSSGTISTRLKKLEAEGWIERLTNPEDARSLLVRLSASGKERIEQAVFPHVANEQRLLDKLDPATRQRLEQDLKSWLAILESDNQAA</sequence>
<evidence type="ECO:0000256" key="2">
    <source>
        <dbReference type="ARBA" id="ARBA00023125"/>
    </source>
</evidence>
<dbReference type="Proteomes" id="UP001298424">
    <property type="component" value="Unassembled WGS sequence"/>
</dbReference>
<dbReference type="PROSITE" id="PS50995">
    <property type="entry name" value="HTH_MARR_2"/>
    <property type="match status" value="1"/>
</dbReference>
<dbReference type="SUPFAM" id="SSF46785">
    <property type="entry name" value="Winged helix' DNA-binding domain"/>
    <property type="match status" value="1"/>
</dbReference>
<evidence type="ECO:0000256" key="3">
    <source>
        <dbReference type="ARBA" id="ARBA00023163"/>
    </source>
</evidence>
<dbReference type="InterPro" id="IPR036390">
    <property type="entry name" value="WH_DNA-bd_sf"/>
</dbReference>
<dbReference type="Pfam" id="PF01047">
    <property type="entry name" value="MarR"/>
    <property type="match status" value="1"/>
</dbReference>
<accession>A0ABS9NQN6</accession>
<dbReference type="PRINTS" id="PR00598">
    <property type="entry name" value="HTHMARR"/>
</dbReference>
<protein>
    <submittedName>
        <fullName evidence="5">MarR family transcriptional regulator</fullName>
    </submittedName>
</protein>
<evidence type="ECO:0000313" key="6">
    <source>
        <dbReference type="Proteomes" id="UP001298424"/>
    </source>
</evidence>
<dbReference type="RefSeq" id="WP_238748675.1">
    <property type="nucleotide sequence ID" value="NZ_JAKOOW010000078.1"/>
</dbReference>
<dbReference type="SMART" id="SM00347">
    <property type="entry name" value="HTH_MARR"/>
    <property type="match status" value="1"/>
</dbReference>
<dbReference type="InterPro" id="IPR000835">
    <property type="entry name" value="HTH_MarR-typ"/>
</dbReference>
<dbReference type="PANTHER" id="PTHR42756">
    <property type="entry name" value="TRANSCRIPTIONAL REGULATOR, MARR"/>
    <property type="match status" value="1"/>
</dbReference>
<feature type="domain" description="HTH marR-type" evidence="4">
    <location>
        <begin position="27"/>
        <end position="162"/>
    </location>
</feature>
<gene>
    <name evidence="5" type="ORF">MB824_11485</name>
</gene>
<keyword evidence="2" id="KW-0238">DNA-binding</keyword>
<proteinExistence type="predicted"/>
<organism evidence="5 6">
    <name type="scientific">Kingella pumchi</name>
    <dbReference type="NCBI Taxonomy" id="2779506"/>
    <lineage>
        <taxon>Bacteria</taxon>
        <taxon>Pseudomonadati</taxon>
        <taxon>Pseudomonadota</taxon>
        <taxon>Betaproteobacteria</taxon>
        <taxon>Neisseriales</taxon>
        <taxon>Neisseriaceae</taxon>
        <taxon>Kingella</taxon>
    </lineage>
</organism>
<name>A0ABS9NQN6_9NEIS</name>
<evidence type="ECO:0000256" key="1">
    <source>
        <dbReference type="ARBA" id="ARBA00023015"/>
    </source>
</evidence>
<reference evidence="5 6" key="1">
    <citation type="submission" date="2022-02" db="EMBL/GenBank/DDBJ databases">
        <title>Genome sequence data of Kingella unionensis sp. nov. strain CICC 24913 (CCUG 75125).</title>
        <authorList>
            <person name="Xiao M."/>
        </authorList>
    </citation>
    <scope>NUCLEOTIDE SEQUENCE [LARGE SCALE GENOMIC DNA]</scope>
    <source>
        <strain evidence="5 6">CICC 24913</strain>
    </source>
</reference>
<keyword evidence="3" id="KW-0804">Transcription</keyword>
<dbReference type="PANTHER" id="PTHR42756:SF1">
    <property type="entry name" value="TRANSCRIPTIONAL REPRESSOR OF EMRAB OPERON"/>
    <property type="match status" value="1"/>
</dbReference>
<dbReference type="EMBL" id="JAKOOW010000078">
    <property type="protein sequence ID" value="MCG6505108.1"/>
    <property type="molecule type" value="Genomic_DNA"/>
</dbReference>
<dbReference type="Gene3D" id="1.10.10.10">
    <property type="entry name" value="Winged helix-like DNA-binding domain superfamily/Winged helix DNA-binding domain"/>
    <property type="match status" value="1"/>
</dbReference>